<evidence type="ECO:0000256" key="4">
    <source>
        <dbReference type="ARBA" id="ARBA00022840"/>
    </source>
</evidence>
<dbReference type="eggNOG" id="COG1203">
    <property type="taxonomic scope" value="Bacteria"/>
</dbReference>
<dbReference type="InterPro" id="IPR011545">
    <property type="entry name" value="DEAD/DEAH_box_helicase_dom"/>
</dbReference>
<keyword evidence="3" id="KW-0347">Helicase</keyword>
<dbReference type="GO" id="GO:0016787">
    <property type="term" value="F:hydrolase activity"/>
    <property type="evidence" value="ECO:0007669"/>
    <property type="project" value="UniProtKB-KW"/>
</dbReference>
<dbReference type="Gene3D" id="3.40.50.300">
    <property type="entry name" value="P-loop containing nucleotide triphosphate hydrolases"/>
    <property type="match status" value="2"/>
</dbReference>
<protein>
    <submittedName>
        <fullName evidence="8">CRISPR-associated helicase, Cas3 family</fullName>
    </submittedName>
</protein>
<dbReference type="InterPro" id="IPR054712">
    <property type="entry name" value="Cas3-like_dom"/>
</dbReference>
<keyword evidence="5" id="KW-0051">Antiviral defense</keyword>
<dbReference type="EMBL" id="CP000607">
    <property type="protein sequence ID" value="ABP37312.1"/>
    <property type="molecule type" value="Genomic_DNA"/>
</dbReference>
<dbReference type="InterPro" id="IPR006474">
    <property type="entry name" value="Helicase_Cas3_CRISPR-ass_core"/>
</dbReference>
<dbReference type="InterPro" id="IPR014001">
    <property type="entry name" value="Helicase_ATP-bd"/>
</dbReference>
<sequence length="665" mass="74477">MGKIDHSSAGALHAVNKNGRVGRILAYLIAGHHAGLPNWTYEPHGGGALSDRLSTIENLYAALEGKPPEELLAKQLPTSIPCGSGFRDNYEAVHLWVRMLYSCLVDADFLDTESFMAPEKTKERHQEWTLDKLKPLFDKHIDQLQQDANATPVNTNRKAILEECKNKASLAPGVFSLTVPTGGGKTLSSMAFALEHAIKYKKKRVIIAIPYTSIIEQTAAIFRKIFGSDAVLEHHSNLDPDRETQSARLSSENWDAPIIVTTNVQLFESLFAARSSSCRKLHNLVNSVIILDEAQTLPTGFLQPILSSLKVLTEYFKASLLLCTATQPILTERIGSDDNILNGFKAGSVREIISNPNTLFEIFQRVKVYGPKSREKLQWEEVKDQLCQHPQVLCIVNTRKDCSELHQLMPEGTVHLSALMCPEHRSEVIAAVKEQLMTNQPIRVISTQLLEAGVDIDFPVVYRAFSGLDSIAQAAGRCNREGLLDYGHVTVFNPPTPSPKGIMLKAEQAAQEVFNSNPKLAASLMPGAFQCYFRAYFNSLNNFDEQSIMDLLAGTDAREFKLQFRTAAQRFKLINNAHQHGVIVKYQSQHHDSTQLIKQLRYAGPSRYLMRRLQRFSVNVYQNDLQEMQRNGVVENIEGLWVQTAETLYNKVFGLDVKAGVNLYW</sequence>
<feature type="domain" description="Helicase ATP-binding" evidence="6">
    <location>
        <begin position="166"/>
        <end position="345"/>
    </location>
</feature>
<evidence type="ECO:0000256" key="3">
    <source>
        <dbReference type="ARBA" id="ARBA00022806"/>
    </source>
</evidence>
<dbReference type="PANTHER" id="PTHR24031">
    <property type="entry name" value="RNA HELICASE"/>
    <property type="match status" value="1"/>
</dbReference>
<dbReference type="PROSITE" id="PS51192">
    <property type="entry name" value="HELICASE_ATP_BIND_1"/>
    <property type="match status" value="1"/>
</dbReference>
<dbReference type="InterPro" id="IPR006483">
    <property type="entry name" value="CRISPR-assoc_Cas3_HD"/>
</dbReference>
<dbReference type="AlphaFoldDB" id="A4SFQ3"/>
<evidence type="ECO:0000259" key="6">
    <source>
        <dbReference type="PROSITE" id="PS51192"/>
    </source>
</evidence>
<keyword evidence="2" id="KW-0378">Hydrolase</keyword>
<dbReference type="SUPFAM" id="SSF52540">
    <property type="entry name" value="P-loop containing nucleoside triphosphate hydrolases"/>
    <property type="match status" value="1"/>
</dbReference>
<dbReference type="Pfam" id="PF22590">
    <property type="entry name" value="Cas3-like_C_2"/>
    <property type="match status" value="1"/>
</dbReference>
<dbReference type="STRING" id="290318.Cvib_1300"/>
<dbReference type="GO" id="GO:0003676">
    <property type="term" value="F:nucleic acid binding"/>
    <property type="evidence" value="ECO:0007669"/>
    <property type="project" value="InterPro"/>
</dbReference>
<dbReference type="CDD" id="cd09641">
    <property type="entry name" value="Cas3''_I"/>
    <property type="match status" value="1"/>
</dbReference>
<dbReference type="SMART" id="SM00487">
    <property type="entry name" value="DEXDc"/>
    <property type="match status" value="1"/>
</dbReference>
<dbReference type="NCBIfam" id="TIGR01587">
    <property type="entry name" value="cas3_core"/>
    <property type="match status" value="1"/>
</dbReference>
<evidence type="ECO:0000259" key="7">
    <source>
        <dbReference type="PROSITE" id="PS51643"/>
    </source>
</evidence>
<accession>A4SFQ3</accession>
<evidence type="ECO:0000256" key="5">
    <source>
        <dbReference type="ARBA" id="ARBA00023118"/>
    </source>
</evidence>
<evidence type="ECO:0000313" key="8">
    <source>
        <dbReference type="EMBL" id="ABP37312.1"/>
    </source>
</evidence>
<dbReference type="HOGENOM" id="CLU_010123_0_0_10"/>
<keyword evidence="1" id="KW-0547">Nucleotide-binding</keyword>
<dbReference type="PROSITE" id="PS51643">
    <property type="entry name" value="HD_CAS3"/>
    <property type="match status" value="1"/>
</dbReference>
<evidence type="ECO:0000256" key="2">
    <source>
        <dbReference type="ARBA" id="ARBA00022801"/>
    </source>
</evidence>
<dbReference type="GO" id="GO:0005524">
    <property type="term" value="F:ATP binding"/>
    <property type="evidence" value="ECO:0007669"/>
    <property type="project" value="UniProtKB-KW"/>
</dbReference>
<dbReference type="InterPro" id="IPR027417">
    <property type="entry name" value="P-loop_NTPase"/>
</dbReference>
<dbReference type="GO" id="GO:0004386">
    <property type="term" value="F:helicase activity"/>
    <property type="evidence" value="ECO:0007669"/>
    <property type="project" value="UniProtKB-KW"/>
</dbReference>
<keyword evidence="4" id="KW-0067">ATP-binding</keyword>
<dbReference type="KEGG" id="pvi:Cvib_1300"/>
<evidence type="ECO:0000256" key="1">
    <source>
        <dbReference type="ARBA" id="ARBA00022741"/>
    </source>
</evidence>
<dbReference type="GO" id="GO:0051607">
    <property type="term" value="P:defense response to virus"/>
    <property type="evidence" value="ECO:0007669"/>
    <property type="project" value="UniProtKB-KW"/>
</dbReference>
<gene>
    <name evidence="8" type="ordered locus">Cvib_1300</name>
</gene>
<dbReference type="CDD" id="cd17930">
    <property type="entry name" value="DEXHc_cas3"/>
    <property type="match status" value="1"/>
</dbReference>
<feature type="domain" description="HD Cas3-type" evidence="7">
    <location>
        <begin position="1"/>
        <end position="110"/>
    </location>
</feature>
<reference evidence="8" key="1">
    <citation type="submission" date="2007-03" db="EMBL/GenBank/DDBJ databases">
        <title>Complete sequence of Prosthecochloris vibrioformis DSM 265.</title>
        <authorList>
            <consortium name="US DOE Joint Genome Institute"/>
            <person name="Copeland A."/>
            <person name="Lucas S."/>
            <person name="Lapidus A."/>
            <person name="Barry K."/>
            <person name="Detter J.C."/>
            <person name="Glavina del Rio T."/>
            <person name="Hammon N."/>
            <person name="Israni S."/>
            <person name="Pitluck S."/>
            <person name="Schmutz J."/>
            <person name="Larimer F."/>
            <person name="Land M."/>
            <person name="Hauser L."/>
            <person name="Mikhailova N."/>
            <person name="Li T."/>
            <person name="Overmann J."/>
            <person name="Schuster S.C."/>
            <person name="Bryant D.A."/>
            <person name="Richardson P."/>
        </authorList>
    </citation>
    <scope>NUCLEOTIDE SEQUENCE [LARGE SCALE GENOMIC DNA]</scope>
    <source>
        <strain evidence="8">DSM 265</strain>
    </source>
</reference>
<proteinExistence type="predicted"/>
<organism evidence="8">
    <name type="scientific">Chlorobium phaeovibrioides (strain DSM 265 / 1930)</name>
    <name type="common">Prosthecochloris vibrioformis (strain DSM 265)</name>
    <dbReference type="NCBI Taxonomy" id="290318"/>
    <lineage>
        <taxon>Bacteria</taxon>
        <taxon>Pseudomonadati</taxon>
        <taxon>Chlorobiota</taxon>
        <taxon>Chlorobiia</taxon>
        <taxon>Chlorobiales</taxon>
        <taxon>Chlorobiaceae</taxon>
        <taxon>Chlorobium/Pelodictyon group</taxon>
        <taxon>Chlorobium</taxon>
    </lineage>
</organism>
<dbReference type="Pfam" id="PF00270">
    <property type="entry name" value="DEAD"/>
    <property type="match status" value="1"/>
</dbReference>
<dbReference type="OrthoDB" id="9810236at2"/>
<name>A4SFQ3_CHLPM</name>